<dbReference type="InterPro" id="IPR053714">
    <property type="entry name" value="Iso_Racemase_Enz_sf"/>
</dbReference>
<evidence type="ECO:0000256" key="1">
    <source>
        <dbReference type="ARBA" id="ARBA00038414"/>
    </source>
</evidence>
<evidence type="ECO:0000313" key="2">
    <source>
        <dbReference type="EMBL" id="ALX34876.1"/>
    </source>
</evidence>
<evidence type="ECO:0000313" key="3">
    <source>
        <dbReference type="Proteomes" id="UP000036700"/>
    </source>
</evidence>
<evidence type="ECO:0008006" key="4">
    <source>
        <dbReference type="Google" id="ProtNLM"/>
    </source>
</evidence>
<protein>
    <recommendedName>
        <fullName evidence="4">Aspartate/glutamate racemase family protein</fullName>
    </recommendedName>
</protein>
<dbReference type="KEGG" id="ptx:ABW99_05715"/>
<dbReference type="InterPro" id="IPR015942">
    <property type="entry name" value="Asp/Glu/hydantoin_racemase"/>
</dbReference>
<dbReference type="GO" id="GO:0047661">
    <property type="term" value="F:amino-acid racemase activity"/>
    <property type="evidence" value="ECO:0007669"/>
    <property type="project" value="InterPro"/>
</dbReference>
<dbReference type="STRING" id="445709.ABW99_05715"/>
<name>A0A0U4ERP7_9BURK</name>
<dbReference type="EMBL" id="CP011568">
    <property type="protein sequence ID" value="ALX34876.1"/>
    <property type="molecule type" value="Genomic_DNA"/>
</dbReference>
<organism evidence="2 3">
    <name type="scientific">Pandoraea thiooxydans</name>
    <dbReference type="NCBI Taxonomy" id="445709"/>
    <lineage>
        <taxon>Bacteria</taxon>
        <taxon>Pseudomonadati</taxon>
        <taxon>Pseudomonadota</taxon>
        <taxon>Betaproteobacteria</taxon>
        <taxon>Burkholderiales</taxon>
        <taxon>Burkholderiaceae</taxon>
        <taxon>Pandoraea</taxon>
    </lineage>
</organism>
<keyword evidence="3" id="KW-1185">Reference proteome</keyword>
<dbReference type="NCBIfam" id="NF005679">
    <property type="entry name" value="PRK07475.1"/>
    <property type="match status" value="1"/>
</dbReference>
<dbReference type="Pfam" id="PF01177">
    <property type="entry name" value="Asp_Glu_race"/>
    <property type="match status" value="1"/>
</dbReference>
<gene>
    <name evidence="2" type="ORF">ABW99_05715</name>
</gene>
<sequence>MRALLIFAAKRHPWIKMRPLGILMLDTRFPRPVGDLGNPATFAYPTVLKRIPNASPARVIHDQAAGLVSAFCEGARELEHQGCAALITSCGFMVLHQQRLAAAVSIPVATSSLLLIPLLKALFPTDRKIGVLTASAAALSAAHLAAAGAPADTPVGGVRDDGEFARVIVGNQPEGDFARIGDEVVAAAQALKSAHADLGALVLECTNMRPYLEAIRRACGVPVFDLLDLADLLMRRPAGGPAALCEAVRR</sequence>
<comment type="similarity">
    <text evidence="1">Belongs to the HyuE racemase family.</text>
</comment>
<dbReference type="Gene3D" id="3.40.50.12500">
    <property type="match status" value="1"/>
</dbReference>
<dbReference type="Proteomes" id="UP000036700">
    <property type="component" value="Chromosome"/>
</dbReference>
<dbReference type="AlphaFoldDB" id="A0A0U4ERP7"/>
<accession>A0A0U4ERP7</accession>
<reference evidence="3" key="1">
    <citation type="submission" date="2015-06" db="EMBL/GenBank/DDBJ databases">
        <authorList>
            <person name="Hoefler B.C."/>
            <person name="Straight P.D."/>
        </authorList>
    </citation>
    <scope>NUCLEOTIDE SEQUENCE [LARGE SCALE GENOMIC DNA]</scope>
    <source>
        <strain evidence="3">DSM 25325</strain>
    </source>
</reference>
<proteinExistence type="inferred from homology"/>